<keyword evidence="1" id="KW-1277">Toxin-antitoxin system</keyword>
<dbReference type="EMBL" id="RJTJ01000042">
    <property type="protein sequence ID" value="RUL97420.1"/>
    <property type="molecule type" value="Genomic_DNA"/>
</dbReference>
<sequence length="104" mass="11543">MRLTVKPAARVDILSQFAYLSEQGGEELGLRFLSATEQSFTRLLDYPNSGTPKILGNSNLTGVRSWPVSGFEDIRAYYLIESDVVMILRVLHGRRDVIGILGAD</sequence>
<evidence type="ECO:0000313" key="3">
    <source>
        <dbReference type="Proteomes" id="UP000278081"/>
    </source>
</evidence>
<dbReference type="Pfam" id="PF05016">
    <property type="entry name" value="ParE_toxin"/>
    <property type="match status" value="1"/>
</dbReference>
<accession>A0A3S0SFX5</accession>
<proteinExistence type="predicted"/>
<gene>
    <name evidence="2" type="ORF">EFR84_30850</name>
</gene>
<dbReference type="InterPro" id="IPR035093">
    <property type="entry name" value="RelE/ParE_toxin_dom_sf"/>
</dbReference>
<name>A0A3S0SFX5_9HYPH</name>
<dbReference type="Gene3D" id="3.30.2310.20">
    <property type="entry name" value="RelE-like"/>
    <property type="match status" value="1"/>
</dbReference>
<dbReference type="InterPro" id="IPR007712">
    <property type="entry name" value="RelE/ParE_toxin"/>
</dbReference>
<dbReference type="Proteomes" id="UP000278081">
    <property type="component" value="Unassembled WGS sequence"/>
</dbReference>
<evidence type="ECO:0000256" key="1">
    <source>
        <dbReference type="ARBA" id="ARBA00022649"/>
    </source>
</evidence>
<reference evidence="2 3" key="1">
    <citation type="submission" date="2018-11" db="EMBL/GenBank/DDBJ databases">
        <title>Rhizobium chutanense sp. nov., isolated from root nodules of Phaseolus vulgaris in China.</title>
        <authorList>
            <person name="Huo Y."/>
        </authorList>
    </citation>
    <scope>NUCLEOTIDE SEQUENCE [LARGE SCALE GENOMIC DNA]</scope>
    <source>
        <strain evidence="2 3">C16</strain>
    </source>
</reference>
<dbReference type="OrthoDB" id="8369899at2"/>
<dbReference type="RefSeq" id="WP_126911935.1">
    <property type="nucleotide sequence ID" value="NZ_ML133789.1"/>
</dbReference>
<dbReference type="AlphaFoldDB" id="A0A3S0SFX5"/>
<comment type="caution">
    <text evidence="2">The sequence shown here is derived from an EMBL/GenBank/DDBJ whole genome shotgun (WGS) entry which is preliminary data.</text>
</comment>
<protein>
    <submittedName>
        <fullName evidence="2">Type II toxin-antitoxin system RelE/ParE family toxin</fullName>
    </submittedName>
</protein>
<organism evidence="2 3">
    <name type="scientific">Rhizobium chutanense</name>
    <dbReference type="NCBI Taxonomy" id="2035448"/>
    <lineage>
        <taxon>Bacteria</taxon>
        <taxon>Pseudomonadati</taxon>
        <taxon>Pseudomonadota</taxon>
        <taxon>Alphaproteobacteria</taxon>
        <taxon>Hyphomicrobiales</taxon>
        <taxon>Rhizobiaceae</taxon>
        <taxon>Rhizobium/Agrobacterium group</taxon>
        <taxon>Rhizobium</taxon>
    </lineage>
</organism>
<evidence type="ECO:0000313" key="2">
    <source>
        <dbReference type="EMBL" id="RUL97420.1"/>
    </source>
</evidence>